<gene>
    <name evidence="4" type="primary">20195193</name>
    <name evidence="3" type="ORF">HELRODRAFT_110669</name>
</gene>
<reference evidence="5" key="1">
    <citation type="submission" date="2012-12" db="EMBL/GenBank/DDBJ databases">
        <authorList>
            <person name="Hellsten U."/>
            <person name="Grimwood J."/>
            <person name="Chapman J.A."/>
            <person name="Shapiro H."/>
            <person name="Aerts A."/>
            <person name="Otillar R.P."/>
            <person name="Terry A.Y."/>
            <person name="Boore J.L."/>
            <person name="Simakov O."/>
            <person name="Marletaz F."/>
            <person name="Cho S.-J."/>
            <person name="Edsinger-Gonzales E."/>
            <person name="Havlak P."/>
            <person name="Kuo D.-H."/>
            <person name="Larsson T."/>
            <person name="Lv J."/>
            <person name="Arendt D."/>
            <person name="Savage R."/>
            <person name="Osoegawa K."/>
            <person name="de Jong P."/>
            <person name="Lindberg D.R."/>
            <person name="Seaver E.C."/>
            <person name="Weisblat D.A."/>
            <person name="Putnam N.H."/>
            <person name="Grigoriev I.V."/>
            <person name="Rokhsar D.S."/>
        </authorList>
    </citation>
    <scope>NUCLEOTIDE SEQUENCE</scope>
</reference>
<dbReference type="GO" id="GO:0016791">
    <property type="term" value="F:phosphatase activity"/>
    <property type="evidence" value="ECO:0000318"/>
    <property type="project" value="GO_Central"/>
</dbReference>
<feature type="compositionally biased region" description="Basic residues" evidence="1">
    <location>
        <begin position="231"/>
        <end position="246"/>
    </location>
</feature>
<keyword evidence="2" id="KW-0812">Transmembrane</keyword>
<dbReference type="Pfam" id="PF09725">
    <property type="entry name" value="Fra10Ac1"/>
    <property type="match status" value="1"/>
</dbReference>
<dbReference type="PANTHER" id="PTHR11567">
    <property type="entry name" value="ACID PHOSPHATASE-RELATED"/>
    <property type="match status" value="1"/>
</dbReference>
<keyword evidence="2" id="KW-1133">Transmembrane helix</keyword>
<dbReference type="STRING" id="6412.T1EF41"/>
<dbReference type="InParanoid" id="T1EF41"/>
<dbReference type="Proteomes" id="UP000015101">
    <property type="component" value="Unassembled WGS sequence"/>
</dbReference>
<feature type="compositionally biased region" description="Acidic residues" evidence="1">
    <location>
        <begin position="269"/>
        <end position="279"/>
    </location>
</feature>
<sequence length="314" mass="37271">MSESVSGDDTESIEYGQDDDIRSECSSTKDEEDLRRSKLHDLREFKTKTKTKLVSKNVVTEEYSREENRKERFHLLTLDAYSRHKKFINDYILYYGGSMSDFKRDSSKDKTDFDVIKEHHKFLWDEDECETQKSWEKRLAKKYYDKLYKEYCIADLTYYKHNKVIAMRWRTEKEVVAGKGQFECGEKHCDEGDGLKSWEVNFGYVEHGEKKNALVKLRLCPDCSSKLNYHHKRKEIKKKKNRKRKSRDGIDEEDGDDGVTKKSKRYDSDGDDDDDEDGSENNNEKKPKANGKFLHLHLFLFYFLVNFLILFNLV</sequence>
<dbReference type="InterPro" id="IPR050645">
    <property type="entry name" value="Histidine_acid_phosphatase"/>
</dbReference>
<organism evidence="4 5">
    <name type="scientific">Helobdella robusta</name>
    <name type="common">Californian leech</name>
    <dbReference type="NCBI Taxonomy" id="6412"/>
    <lineage>
        <taxon>Eukaryota</taxon>
        <taxon>Metazoa</taxon>
        <taxon>Spiralia</taxon>
        <taxon>Lophotrochozoa</taxon>
        <taxon>Annelida</taxon>
        <taxon>Clitellata</taxon>
        <taxon>Hirudinea</taxon>
        <taxon>Rhynchobdellida</taxon>
        <taxon>Glossiphoniidae</taxon>
        <taxon>Helobdella</taxon>
    </lineage>
</organism>
<feature type="compositionally biased region" description="Acidic residues" evidence="1">
    <location>
        <begin position="1"/>
        <end position="18"/>
    </location>
</feature>
<feature type="region of interest" description="Disordered" evidence="1">
    <location>
        <begin position="231"/>
        <end position="288"/>
    </location>
</feature>
<reference evidence="4" key="3">
    <citation type="submission" date="2015-06" db="UniProtKB">
        <authorList>
            <consortium name="EnsemblMetazoa"/>
        </authorList>
    </citation>
    <scope>IDENTIFICATION</scope>
</reference>
<protein>
    <submittedName>
        <fullName evidence="3 4">Uncharacterized protein</fullName>
    </submittedName>
</protein>
<dbReference type="EMBL" id="AMQM01003572">
    <property type="status" value="NOT_ANNOTATED_CDS"/>
    <property type="molecule type" value="Genomic_DNA"/>
</dbReference>
<keyword evidence="2" id="KW-0472">Membrane</keyword>
<feature type="transmembrane region" description="Helical" evidence="2">
    <location>
        <begin position="293"/>
        <end position="313"/>
    </location>
</feature>
<accession>T1EF41</accession>
<feature type="region of interest" description="Disordered" evidence="1">
    <location>
        <begin position="1"/>
        <end position="33"/>
    </location>
</feature>
<evidence type="ECO:0000313" key="4">
    <source>
        <dbReference type="EnsemblMetazoa" id="HelroP110669"/>
    </source>
</evidence>
<evidence type="ECO:0000256" key="2">
    <source>
        <dbReference type="SAM" id="Phobius"/>
    </source>
</evidence>
<reference evidence="3 5" key="2">
    <citation type="journal article" date="2013" name="Nature">
        <title>Insights into bilaterian evolution from three spiralian genomes.</title>
        <authorList>
            <person name="Simakov O."/>
            <person name="Marletaz F."/>
            <person name="Cho S.J."/>
            <person name="Edsinger-Gonzales E."/>
            <person name="Havlak P."/>
            <person name="Hellsten U."/>
            <person name="Kuo D.H."/>
            <person name="Larsson T."/>
            <person name="Lv J."/>
            <person name="Arendt D."/>
            <person name="Savage R."/>
            <person name="Osoegawa K."/>
            <person name="de Jong P."/>
            <person name="Grimwood J."/>
            <person name="Chapman J.A."/>
            <person name="Shapiro H."/>
            <person name="Aerts A."/>
            <person name="Otillar R.P."/>
            <person name="Terry A.Y."/>
            <person name="Boore J.L."/>
            <person name="Grigoriev I.V."/>
            <person name="Lindberg D.R."/>
            <person name="Seaver E.C."/>
            <person name="Weisblat D.A."/>
            <person name="Putnam N.H."/>
            <person name="Rokhsar D.S."/>
        </authorList>
    </citation>
    <scope>NUCLEOTIDE SEQUENCE</scope>
</reference>
<dbReference type="KEGG" id="hro:HELRODRAFT_110669"/>
<dbReference type="CTD" id="20195193"/>
<dbReference type="InterPro" id="IPR019129">
    <property type="entry name" value="Folate-sensitive_fs_Fra10Ac1"/>
</dbReference>
<proteinExistence type="predicted"/>
<dbReference type="HOGENOM" id="CLU_061714_0_1_1"/>
<dbReference type="RefSeq" id="XP_009014552.1">
    <property type="nucleotide sequence ID" value="XM_009016304.1"/>
</dbReference>
<dbReference type="AlphaFoldDB" id="T1EF41"/>
<dbReference type="OrthoDB" id="197967at2759"/>
<evidence type="ECO:0000256" key="1">
    <source>
        <dbReference type="SAM" id="MobiDB-lite"/>
    </source>
</evidence>
<evidence type="ECO:0000313" key="5">
    <source>
        <dbReference type="Proteomes" id="UP000015101"/>
    </source>
</evidence>
<name>T1EF41_HELRO</name>
<dbReference type="PANTHER" id="PTHR11567:SF25">
    <property type="entry name" value="PROTEIN FRA10AC1"/>
    <property type="match status" value="1"/>
</dbReference>
<dbReference type="GeneID" id="20195193"/>
<feature type="compositionally biased region" description="Basic and acidic residues" evidence="1">
    <location>
        <begin position="19"/>
        <end position="33"/>
    </location>
</feature>
<dbReference type="eggNOG" id="KOG1297">
    <property type="taxonomic scope" value="Eukaryota"/>
</dbReference>
<dbReference type="EMBL" id="KB096222">
    <property type="protein sequence ID" value="ESO07174.1"/>
    <property type="molecule type" value="Genomic_DNA"/>
</dbReference>
<keyword evidence="5" id="KW-1185">Reference proteome</keyword>
<dbReference type="EnsemblMetazoa" id="HelroT110669">
    <property type="protein sequence ID" value="HelroP110669"/>
    <property type="gene ID" value="HelroG110669"/>
</dbReference>
<evidence type="ECO:0000313" key="3">
    <source>
        <dbReference type="EMBL" id="ESO07174.1"/>
    </source>
</evidence>
<dbReference type="FunCoup" id="T1EF41">
    <property type="interactions" value="132"/>
</dbReference>